<proteinExistence type="predicted"/>
<dbReference type="HOGENOM" id="CLU_911332_0_0_6"/>
<dbReference type="Proteomes" id="UP000007838">
    <property type="component" value="Chromosome"/>
</dbReference>
<reference evidence="1 2" key="1">
    <citation type="journal article" date="2011" name="Stand. Genomic Sci.">
        <title>Complete genome of the onion pathogen Enterobacter cloacae EcWSU1.</title>
        <authorList>
            <person name="Humann J.L."/>
            <person name="Wildung M."/>
            <person name="Cheng C.H."/>
            <person name="Lee T."/>
            <person name="Stewart J.E."/>
            <person name="Drew J.C."/>
            <person name="Triplett E.W."/>
            <person name="Main D."/>
            <person name="Schroeder B.K."/>
        </authorList>
    </citation>
    <scope>NUCLEOTIDE SEQUENCE [LARGE SCALE GENOMIC DNA]</scope>
    <source>
        <strain evidence="1 2">EcWSU1</strain>
    </source>
</reference>
<dbReference type="KEGG" id="eec:EcWSU1_01277"/>
<gene>
    <name evidence="1" type="ORF">EcWSU1_01277</name>
</gene>
<dbReference type="eggNOG" id="ENOG5033RJ4">
    <property type="taxonomic scope" value="Bacteria"/>
</dbReference>
<name>G8LF16_9ENTR</name>
<dbReference type="EMBL" id="CP002886">
    <property type="protein sequence ID" value="AEW72716.1"/>
    <property type="molecule type" value="Genomic_DNA"/>
</dbReference>
<evidence type="ECO:0000313" key="1">
    <source>
        <dbReference type="EMBL" id="AEW72716.1"/>
    </source>
</evidence>
<accession>G8LF16</accession>
<protein>
    <submittedName>
        <fullName evidence="1">Uncharacterized protein</fullName>
    </submittedName>
</protein>
<dbReference type="AlphaFoldDB" id="G8LF16"/>
<sequence>MSKRTLITSTLPFTGSREDLLNDGFQCFADIRQAANGFHACGFQRGEFLISRTFTACDNRACVTHTLTFRRCHTCDITDNRLGHMFFDIRSRFFFCATADFTDHHDRFGLRIFLEHFQDINEVRTWDGVTTDAHTGGLAETVVGSLLNRFIGQRTGTGDDTHFTRFVNVTRHDADFAFAWGDNARAVRADHAHASFIQLHFHGQHIQRRDTFGDGDDELDARVNRFQNRVFAERSRNVDNGRGRARRFNRFAHGVEYRQAQVRGAAFTWRYAANHLRAVGNRLFGVESPLATGEALADNLGIFIN</sequence>
<evidence type="ECO:0000313" key="2">
    <source>
        <dbReference type="Proteomes" id="UP000007838"/>
    </source>
</evidence>
<organism evidence="1 2">
    <name type="scientific">Enterobacter ludwigii</name>
    <dbReference type="NCBI Taxonomy" id="299767"/>
    <lineage>
        <taxon>Bacteria</taxon>
        <taxon>Pseudomonadati</taxon>
        <taxon>Pseudomonadota</taxon>
        <taxon>Gammaproteobacteria</taxon>
        <taxon>Enterobacterales</taxon>
        <taxon>Enterobacteriaceae</taxon>
        <taxon>Enterobacter</taxon>
        <taxon>Enterobacter cloacae complex</taxon>
    </lineage>
</organism>